<dbReference type="Pfam" id="PF13432">
    <property type="entry name" value="TPR_16"/>
    <property type="match status" value="1"/>
</dbReference>
<keyword evidence="5" id="KW-0808">Transferase</keyword>
<name>A0A4Y1QXB7_PRUDU</name>
<dbReference type="AlphaFoldDB" id="A0A4Y1QXB7"/>
<feature type="compositionally biased region" description="Polar residues" evidence="4">
    <location>
        <begin position="39"/>
        <end position="53"/>
    </location>
</feature>
<dbReference type="InterPro" id="IPR019734">
    <property type="entry name" value="TPR_rpt"/>
</dbReference>
<gene>
    <name evidence="5" type="ORF">Prudu_005320</name>
</gene>
<evidence type="ECO:0000313" key="5">
    <source>
        <dbReference type="EMBL" id="BBG96499.1"/>
    </source>
</evidence>
<accession>A0A4Y1QXB7</accession>
<dbReference type="PROSITE" id="PS50005">
    <property type="entry name" value="TPR"/>
    <property type="match status" value="1"/>
</dbReference>
<reference evidence="5" key="1">
    <citation type="journal article" date="2019" name="Science">
        <title>Mutation of a bHLH transcription factor allowed almond domestication.</title>
        <authorList>
            <person name="Sanchez-Perez R."/>
            <person name="Pavan S."/>
            <person name="Mazzeo R."/>
            <person name="Moldovan C."/>
            <person name="Aiese Cigliano R."/>
            <person name="Del Cueto J."/>
            <person name="Ricciardi F."/>
            <person name="Lotti C."/>
            <person name="Ricciardi L."/>
            <person name="Dicenta F."/>
            <person name="Lopez-Marques R.L."/>
            <person name="Lindberg Moller B."/>
        </authorList>
    </citation>
    <scope>NUCLEOTIDE SEQUENCE</scope>
</reference>
<dbReference type="EMBL" id="AP019298">
    <property type="protein sequence ID" value="BBG96499.1"/>
    <property type="molecule type" value="Genomic_DNA"/>
</dbReference>
<dbReference type="PANTHER" id="PTHR16193">
    <property type="entry name" value="TETRATRICOPEPTIDE REPEAT PROTEIN 27"/>
    <property type="match status" value="1"/>
</dbReference>
<evidence type="ECO:0000256" key="4">
    <source>
        <dbReference type="SAM" id="MobiDB-lite"/>
    </source>
</evidence>
<dbReference type="PROSITE" id="PS50293">
    <property type="entry name" value="TPR_REGION"/>
    <property type="match status" value="1"/>
</dbReference>
<dbReference type="PANTHER" id="PTHR16193:SF0">
    <property type="entry name" value="TETRATRICOPEPTIDE REPEAT PROTEIN 27"/>
    <property type="match status" value="1"/>
</dbReference>
<proteinExistence type="predicted"/>
<evidence type="ECO:0000256" key="2">
    <source>
        <dbReference type="ARBA" id="ARBA00022803"/>
    </source>
</evidence>
<dbReference type="GO" id="GO:0016740">
    <property type="term" value="F:transferase activity"/>
    <property type="evidence" value="ECO:0007669"/>
    <property type="project" value="UniProtKB-KW"/>
</dbReference>
<evidence type="ECO:0000256" key="1">
    <source>
        <dbReference type="ARBA" id="ARBA00022737"/>
    </source>
</evidence>
<feature type="region of interest" description="Disordered" evidence="4">
    <location>
        <begin position="39"/>
        <end position="64"/>
    </location>
</feature>
<keyword evidence="1" id="KW-0677">Repeat</keyword>
<sequence>MNKIYHPLLLMMHPTPCNHNYTLKPKIPSTSLKPYICTPSPTSSQNVRNVTGTPNPPRVRAASPPLHPPVSGVRSLTHPQPSDHAYPTHHLHPLINDLLTSIESGHYLQALTSPDVNRVVFKLAQSDSLGDSAECADRVYSELLDRVESFISKECEEEENDSGKDKAYRVIVVLCIAVAALFGFAQCNLTGPLEGLPKCPLPLEVPQCDEWENWARNQLMAAGSDLLGKLSNIQYIVYAKMLAMKMKDLLFDRSVPSTYGIRSISWWLIRITLLHQRVLDDRSSSLFNLLQVFTSETLNHFGTLEKVTTYWGNNLRNGEGSSLVSMIYLEAGIMEYTYARVDSCRLHFESAEAAAGLQLSVTGVLGFRTVHQVEPKAQMVLLANPTSSNSSGSCLAESPGSQTNNSSIDNLHPSETYEASDILMTPKLLGNDSNSGIISEGIQVGGTAAVPLSAVHQAVILAKCLLIEKGTRHDEMQRWEMAPYIEAINSQQSSYFIIRYFCDILRIRWESTRSHTKERALMMMEKLGIYDPSPGVAERILFCYGVQIPTIPALRKEYGELLVGCGLIGEAVKTFEDLELWDNLIFCYRLLQKKAAAVELIKTRLSETPNDPRCSLGDVTNDDACFEKALEVSNDRSARAKRSLARSAYNRGDYEKSKTLWESAMASNSLYPDGWFALGAAALKARDTEKALDAFTRAVQLDPENGEAWNNIACLRNSWQLWENYSHVAVDVGNVGQGLEAARMVLDITNNKRIDAELLERIVAEVEIRASHTTPDMTDEDKCSTEVGKSRETEHLVEFLGKVLQQIVRSGNGADIWGLYARWHKMKGDLTMCSEALLKQVRSYQGSDLWKDRDRFKKFAQSSLELCKAVSFSDMEELQDLQACLHQVKSKLESDSLCEHEANNNVCNRNVVAFCWMTVCSHPIQSS</sequence>
<dbReference type="SUPFAM" id="SSF48452">
    <property type="entry name" value="TPR-like"/>
    <property type="match status" value="1"/>
</dbReference>
<organism evidence="5">
    <name type="scientific">Prunus dulcis</name>
    <name type="common">Almond</name>
    <name type="synonym">Amygdalus dulcis</name>
    <dbReference type="NCBI Taxonomy" id="3755"/>
    <lineage>
        <taxon>Eukaryota</taxon>
        <taxon>Viridiplantae</taxon>
        <taxon>Streptophyta</taxon>
        <taxon>Embryophyta</taxon>
        <taxon>Tracheophyta</taxon>
        <taxon>Spermatophyta</taxon>
        <taxon>Magnoliopsida</taxon>
        <taxon>eudicotyledons</taxon>
        <taxon>Gunneridae</taxon>
        <taxon>Pentapetalae</taxon>
        <taxon>rosids</taxon>
        <taxon>fabids</taxon>
        <taxon>Rosales</taxon>
        <taxon>Rosaceae</taxon>
        <taxon>Amygdaloideae</taxon>
        <taxon>Amygdaleae</taxon>
        <taxon>Prunus</taxon>
    </lineage>
</organism>
<feature type="repeat" description="TPR" evidence="3">
    <location>
        <begin position="672"/>
        <end position="705"/>
    </location>
</feature>
<evidence type="ECO:0000256" key="3">
    <source>
        <dbReference type="PROSITE-ProRule" id="PRU00339"/>
    </source>
</evidence>
<dbReference type="InterPro" id="IPR044244">
    <property type="entry name" value="TTC27/Emw1"/>
</dbReference>
<protein>
    <submittedName>
        <fullName evidence="5">Protein prenylyltransferase superfamily protein</fullName>
    </submittedName>
</protein>
<keyword evidence="2 3" id="KW-0802">TPR repeat</keyword>
<dbReference type="InterPro" id="IPR011990">
    <property type="entry name" value="TPR-like_helical_dom_sf"/>
</dbReference>
<dbReference type="SMART" id="SM00028">
    <property type="entry name" value="TPR"/>
    <property type="match status" value="3"/>
</dbReference>
<dbReference type="Gene3D" id="1.25.40.10">
    <property type="entry name" value="Tetratricopeptide repeat domain"/>
    <property type="match status" value="1"/>
</dbReference>